<dbReference type="EMBL" id="CP041345">
    <property type="protein sequence ID" value="QKG80030.1"/>
    <property type="molecule type" value="Genomic_DNA"/>
</dbReference>
<evidence type="ECO:0000256" key="3">
    <source>
        <dbReference type="ARBA" id="ARBA00022989"/>
    </source>
</evidence>
<keyword evidence="3 5" id="KW-1133">Transmembrane helix</keyword>
<keyword evidence="4 5" id="KW-0472">Membrane</keyword>
<accession>A0A7D3XKV2</accession>
<keyword evidence="7" id="KW-1185">Reference proteome</keyword>
<evidence type="ECO:0000256" key="1">
    <source>
        <dbReference type="ARBA" id="ARBA00004141"/>
    </source>
</evidence>
<evidence type="ECO:0000256" key="2">
    <source>
        <dbReference type="ARBA" id="ARBA00022692"/>
    </source>
</evidence>
<evidence type="ECO:0000256" key="4">
    <source>
        <dbReference type="ARBA" id="ARBA00023136"/>
    </source>
</evidence>
<evidence type="ECO:0000256" key="5">
    <source>
        <dbReference type="SAM" id="Phobius"/>
    </source>
</evidence>
<dbReference type="Proteomes" id="UP000500961">
    <property type="component" value="Chromosome"/>
</dbReference>
<comment type="subcellular location">
    <subcellularLocation>
        <location evidence="1">Membrane</location>
        <topology evidence="1">Multi-pass membrane protein</topology>
    </subcellularLocation>
</comment>
<evidence type="ECO:0000313" key="7">
    <source>
        <dbReference type="Proteomes" id="UP000500961"/>
    </source>
</evidence>
<protein>
    <submittedName>
        <fullName evidence="6">DUF4870 domain-containing protein</fullName>
    </submittedName>
</protein>
<evidence type="ECO:0000313" key="6">
    <source>
        <dbReference type="EMBL" id="QKG80030.1"/>
    </source>
</evidence>
<gene>
    <name evidence="6" type="ORF">FHG85_07060</name>
</gene>
<dbReference type="KEGG" id="ttz:FHG85_07060"/>
<feature type="transmembrane region" description="Helical" evidence="5">
    <location>
        <begin position="67"/>
        <end position="86"/>
    </location>
</feature>
<keyword evidence="2 5" id="KW-0812">Transmembrane</keyword>
<feature type="transmembrane region" description="Helical" evidence="5">
    <location>
        <begin position="23"/>
        <end position="51"/>
    </location>
</feature>
<feature type="transmembrane region" description="Helical" evidence="5">
    <location>
        <begin position="98"/>
        <end position="121"/>
    </location>
</feature>
<sequence length="161" mass="18400">MEFYPIPQPDEVSDIEKDDAMGAYFMMFATTGLGLPLPIINLIASIIYYYLNRSKGRFVQFHSLQSLYSQIPVTLLNSALVIWAIINLVNDTPFTNTFWGLVITAGIFNIIYFIFSIIAAVKAKKGRFFYFLFFGKLAYIQAYKKMPTNENVKVNLNKPPL</sequence>
<dbReference type="AlphaFoldDB" id="A0A7D3XKV2"/>
<proteinExistence type="predicted"/>
<dbReference type="Pfam" id="PF09685">
    <property type="entry name" value="MamF_MmsF"/>
    <property type="match status" value="1"/>
</dbReference>
<reference evidence="6 7" key="1">
    <citation type="submission" date="2019-07" db="EMBL/GenBank/DDBJ databases">
        <title>Thalassofilum flectens gen. nov., sp. nov., a novel moderate thermophilic anaerobe from a shallow sea hot spring in Kunashir Island (Russia), representing a new family in the order Bacteroidales, and proposal of Thalassofilacea fam. nov.</title>
        <authorList>
            <person name="Kochetkova T.V."/>
            <person name="Podosokorskaya O.A."/>
            <person name="Novikov A."/>
            <person name="Elcheninov A.G."/>
            <person name="Toshchakov S.V."/>
            <person name="Kublanov I.V."/>
        </authorList>
    </citation>
    <scope>NUCLEOTIDE SEQUENCE [LARGE SCALE GENOMIC DNA]</scope>
    <source>
        <strain evidence="6 7">38-H</strain>
    </source>
</reference>
<name>A0A7D3XKV2_9BACT</name>
<dbReference type="RefSeq" id="WP_173074375.1">
    <property type="nucleotide sequence ID" value="NZ_CP041345.1"/>
</dbReference>
<organism evidence="6 7">
    <name type="scientific">Tenuifilum thalassicum</name>
    <dbReference type="NCBI Taxonomy" id="2590900"/>
    <lineage>
        <taxon>Bacteria</taxon>
        <taxon>Pseudomonadati</taxon>
        <taxon>Bacteroidota</taxon>
        <taxon>Bacteroidia</taxon>
        <taxon>Bacteroidales</taxon>
        <taxon>Tenuifilaceae</taxon>
        <taxon>Tenuifilum</taxon>
    </lineage>
</organism>
<dbReference type="InterPro" id="IPR019109">
    <property type="entry name" value="MamF_MmsF"/>
</dbReference>